<accession>A0A0L8M9L4</accession>
<sequence>MTLDWSALSLNLAAAAGAALAVMLVTFAIGAVRGLHRIVDIAWGVAFAAVALTSWLLSAGYGDDGRRLAVAAATVVWGLRLAVHIAGRGRGHGEDPRYARMLARAPGSPRLYALRKVYLLQGALVWLVSLPVQVASYAPVPLGPLAAAGLLLWATGLLFEAVGDLQLARFKERPEHRGTIMDRGLWSWTRHPNYFGDFLVWWGLYLLACATWQTAALTLVSPLVMSALLIWGSGKRLLEAHMADRPGYAAYAARTSGFFPRPPRRTTGEAR</sequence>
<protein>
    <submittedName>
        <fullName evidence="2">Membrane protein</fullName>
    </submittedName>
</protein>
<proteinExistence type="predicted"/>
<evidence type="ECO:0000256" key="1">
    <source>
        <dbReference type="SAM" id="Phobius"/>
    </source>
</evidence>
<feature type="transmembrane region" description="Helical" evidence="1">
    <location>
        <begin position="12"/>
        <end position="32"/>
    </location>
</feature>
<dbReference type="PATRIC" id="fig|1961.12.peg.5664"/>
<evidence type="ECO:0000313" key="2">
    <source>
        <dbReference type="EMBL" id="KOG47091.1"/>
    </source>
</evidence>
<evidence type="ECO:0000313" key="3">
    <source>
        <dbReference type="Proteomes" id="UP000037084"/>
    </source>
</evidence>
<dbReference type="PANTHER" id="PTHR32251:SF17">
    <property type="entry name" value="STEROID 5-ALPHA REDUCTASE C-TERMINAL DOMAIN-CONTAINING PROTEIN"/>
    <property type="match status" value="1"/>
</dbReference>
<dbReference type="AlphaFoldDB" id="A0A0L8M9L4"/>
<reference evidence="3" key="1">
    <citation type="submission" date="2015-07" db="EMBL/GenBank/DDBJ databases">
        <authorList>
            <consortium name="Consortium for Microbial Forensics and Genomics (microFORGE)"/>
            <person name="Knight B.M."/>
            <person name="Roberts D.P."/>
            <person name="Lin D."/>
            <person name="Hari K."/>
            <person name="Fletcher J."/>
            <person name="Melcher U."/>
            <person name="Blagden T."/>
            <person name="Winegar R.A."/>
        </authorList>
    </citation>
    <scope>NUCLEOTIDE SEQUENCE [LARGE SCALE GENOMIC DNA]</scope>
    <source>
        <strain evidence="3">NRRL B-1447</strain>
    </source>
</reference>
<gene>
    <name evidence="2" type="ORF">ADK75_25280</name>
</gene>
<dbReference type="OrthoDB" id="9779233at2"/>
<organism evidence="2 3">
    <name type="scientific">Streptomyces virginiae</name>
    <name type="common">Streptomyces cinnamonensis</name>
    <dbReference type="NCBI Taxonomy" id="1961"/>
    <lineage>
        <taxon>Bacteria</taxon>
        <taxon>Bacillati</taxon>
        <taxon>Actinomycetota</taxon>
        <taxon>Actinomycetes</taxon>
        <taxon>Kitasatosporales</taxon>
        <taxon>Streptomycetaceae</taxon>
        <taxon>Streptomyces</taxon>
    </lineage>
</organism>
<dbReference type="Gene3D" id="1.20.120.1630">
    <property type="match status" value="1"/>
</dbReference>
<feature type="transmembrane region" description="Helical" evidence="1">
    <location>
        <begin position="150"/>
        <end position="170"/>
    </location>
</feature>
<feature type="transmembrane region" description="Helical" evidence="1">
    <location>
        <begin position="41"/>
        <end position="62"/>
    </location>
</feature>
<dbReference type="PROSITE" id="PS50244">
    <property type="entry name" value="S5A_REDUCTASE"/>
    <property type="match status" value="1"/>
</dbReference>
<keyword evidence="1" id="KW-0472">Membrane</keyword>
<comment type="caution">
    <text evidence="2">The sequence shown here is derived from an EMBL/GenBank/DDBJ whole genome shotgun (WGS) entry which is preliminary data.</text>
</comment>
<name>A0A0L8M9L4_STRVG</name>
<dbReference type="EMBL" id="LGUV01000343">
    <property type="protein sequence ID" value="KOG47091.1"/>
    <property type="molecule type" value="Genomic_DNA"/>
</dbReference>
<dbReference type="InterPro" id="IPR010721">
    <property type="entry name" value="UstE-like"/>
</dbReference>
<dbReference type="GO" id="GO:0016020">
    <property type="term" value="C:membrane"/>
    <property type="evidence" value="ECO:0007669"/>
    <property type="project" value="TreeGrafter"/>
</dbReference>
<dbReference type="Proteomes" id="UP000037084">
    <property type="component" value="Unassembled WGS sequence"/>
</dbReference>
<dbReference type="PANTHER" id="PTHR32251">
    <property type="entry name" value="3-OXO-5-ALPHA-STEROID 4-DEHYDROGENASE"/>
    <property type="match status" value="1"/>
</dbReference>
<keyword evidence="1" id="KW-0812">Transmembrane</keyword>
<dbReference type="Pfam" id="PF06966">
    <property type="entry name" value="DUF1295"/>
    <property type="match status" value="1"/>
</dbReference>
<keyword evidence="1" id="KW-1133">Transmembrane helix</keyword>
<dbReference type="RefSeq" id="WP_053174186.1">
    <property type="nucleotide sequence ID" value="NZ_LGUV01000343.1"/>
</dbReference>
<feature type="transmembrane region" description="Helical" evidence="1">
    <location>
        <begin position="117"/>
        <end position="138"/>
    </location>
</feature>